<dbReference type="InterPro" id="IPR023614">
    <property type="entry name" value="Porin_dom_sf"/>
</dbReference>
<proteinExistence type="predicted"/>
<keyword evidence="3" id="KW-0813">Transport</keyword>
<gene>
    <name evidence="13" type="ORF">CZ814_03432</name>
</gene>
<evidence type="ECO:0000256" key="11">
    <source>
        <dbReference type="SAM" id="SignalP"/>
    </source>
</evidence>
<evidence type="ECO:0000256" key="1">
    <source>
        <dbReference type="ARBA" id="ARBA00004571"/>
    </source>
</evidence>
<dbReference type="Pfam" id="PF13609">
    <property type="entry name" value="Porin_4"/>
    <property type="match status" value="1"/>
</dbReference>
<keyword evidence="9" id="KW-0472">Membrane</keyword>
<organism evidence="13 14">
    <name type="scientific">Photobacterium toruni</name>
    <dbReference type="NCBI Taxonomy" id="1935446"/>
    <lineage>
        <taxon>Bacteria</taxon>
        <taxon>Pseudomonadati</taxon>
        <taxon>Pseudomonadota</taxon>
        <taxon>Gammaproteobacteria</taxon>
        <taxon>Vibrionales</taxon>
        <taxon>Vibrionaceae</taxon>
        <taxon>Photobacterium</taxon>
    </lineage>
</organism>
<evidence type="ECO:0000256" key="6">
    <source>
        <dbReference type="ARBA" id="ARBA00022729"/>
    </source>
</evidence>
<dbReference type="RefSeq" id="WP_080176144.1">
    <property type="nucleotide sequence ID" value="NZ_AP024855.1"/>
</dbReference>
<feature type="chain" id="PRO_5012910884" description="Porin domain-containing protein" evidence="11">
    <location>
        <begin position="22"/>
        <end position="333"/>
    </location>
</feature>
<evidence type="ECO:0000256" key="4">
    <source>
        <dbReference type="ARBA" id="ARBA00022452"/>
    </source>
</evidence>
<dbReference type="Proteomes" id="UP000191116">
    <property type="component" value="Unassembled WGS sequence"/>
</dbReference>
<keyword evidence="10" id="KW-0998">Cell outer membrane</keyword>
<accession>A0A1T4ULL0</accession>
<dbReference type="GO" id="GO:0015288">
    <property type="term" value="F:porin activity"/>
    <property type="evidence" value="ECO:0007669"/>
    <property type="project" value="UniProtKB-KW"/>
</dbReference>
<sequence>MKKKILVIAISSLFMSTFAQSATIYKKDNGDRLDIYGGAEIGGTIVTNRDKSPFGDKSKSYVDDSFGTIGIKGQTNKFYAKLEIDAERTDWTYENNFRLVIDKAYVGYFLTDKQTVEFGRTDTAYDHYDAFGDFSNELADEVSEAGDQDNTIKYRGEFGALKVGISYSAKGWDFEHDAQSLYDENGIFIKKRGSYITDSREGEVINGYAGYFTNNLTVIAAAETVHNRGELYSLHGKYKINKFAIGGFTSYSDRDGVNKNSMTYVLSGSYDITSQLTGYVVGNIYNDDNNDKDDQHVVVGTQYMYAKNVKLVAEAAMGGNTGTLGYLKAYYWF</sequence>
<protein>
    <recommendedName>
        <fullName evidence="12">Porin domain-containing protein</fullName>
    </recommendedName>
</protein>
<dbReference type="InterPro" id="IPR033900">
    <property type="entry name" value="Gram_neg_porin_domain"/>
</dbReference>
<dbReference type="AlphaFoldDB" id="A0A1T4ULL0"/>
<evidence type="ECO:0000259" key="12">
    <source>
        <dbReference type="Pfam" id="PF13609"/>
    </source>
</evidence>
<feature type="signal peptide" evidence="11">
    <location>
        <begin position="1"/>
        <end position="21"/>
    </location>
</feature>
<evidence type="ECO:0000256" key="7">
    <source>
        <dbReference type="ARBA" id="ARBA00023065"/>
    </source>
</evidence>
<evidence type="ECO:0000256" key="8">
    <source>
        <dbReference type="ARBA" id="ARBA00023114"/>
    </source>
</evidence>
<keyword evidence="5" id="KW-0812">Transmembrane</keyword>
<evidence type="ECO:0000256" key="3">
    <source>
        <dbReference type="ARBA" id="ARBA00022448"/>
    </source>
</evidence>
<evidence type="ECO:0000256" key="9">
    <source>
        <dbReference type="ARBA" id="ARBA00023136"/>
    </source>
</evidence>
<dbReference type="InterPro" id="IPR050298">
    <property type="entry name" value="Gram-neg_bact_OMP"/>
</dbReference>
<dbReference type="GO" id="GO:0006811">
    <property type="term" value="P:monoatomic ion transport"/>
    <property type="evidence" value="ECO:0007669"/>
    <property type="project" value="UniProtKB-KW"/>
</dbReference>
<name>A0A1T4ULL0_9GAMM</name>
<comment type="subunit">
    <text evidence="2">Homotrimer.</text>
</comment>
<dbReference type="OrthoDB" id="6211646at2"/>
<dbReference type="GO" id="GO:0046930">
    <property type="term" value="C:pore complex"/>
    <property type="evidence" value="ECO:0007669"/>
    <property type="project" value="UniProtKB-KW"/>
</dbReference>
<evidence type="ECO:0000313" key="14">
    <source>
        <dbReference type="Proteomes" id="UP000191116"/>
    </source>
</evidence>
<reference evidence="13 14" key="1">
    <citation type="submission" date="2017-02" db="EMBL/GenBank/DDBJ databases">
        <authorList>
            <person name="Peterson S.W."/>
        </authorList>
    </citation>
    <scope>NUCLEOTIDE SEQUENCE [LARGE SCALE GENOMIC DNA]</scope>
    <source>
        <strain evidence="13 14">CECT 9189</strain>
    </source>
</reference>
<feature type="domain" description="Porin" evidence="12">
    <location>
        <begin position="16"/>
        <end position="322"/>
    </location>
</feature>
<evidence type="ECO:0000256" key="2">
    <source>
        <dbReference type="ARBA" id="ARBA00011233"/>
    </source>
</evidence>
<keyword evidence="4" id="KW-1134">Transmembrane beta strand</keyword>
<keyword evidence="8" id="KW-0626">Porin</keyword>
<comment type="subcellular location">
    <subcellularLocation>
        <location evidence="1">Cell outer membrane</location>
        <topology evidence="1">Multi-pass membrane protein</topology>
    </subcellularLocation>
</comment>
<dbReference type="GO" id="GO:0009279">
    <property type="term" value="C:cell outer membrane"/>
    <property type="evidence" value="ECO:0007669"/>
    <property type="project" value="UniProtKB-SubCell"/>
</dbReference>
<dbReference type="PANTHER" id="PTHR34501:SF9">
    <property type="entry name" value="MAJOR OUTER MEMBRANE PROTEIN P.IA"/>
    <property type="match status" value="1"/>
</dbReference>
<dbReference type="EMBL" id="FUWP01000026">
    <property type="protein sequence ID" value="SKA53589.1"/>
    <property type="molecule type" value="Genomic_DNA"/>
</dbReference>
<evidence type="ECO:0000313" key="13">
    <source>
        <dbReference type="EMBL" id="SKA53589.1"/>
    </source>
</evidence>
<keyword evidence="7" id="KW-0406">Ion transport</keyword>
<dbReference type="PANTHER" id="PTHR34501">
    <property type="entry name" value="PROTEIN YDDL-RELATED"/>
    <property type="match status" value="1"/>
</dbReference>
<dbReference type="Gene3D" id="2.40.160.10">
    <property type="entry name" value="Porin"/>
    <property type="match status" value="1"/>
</dbReference>
<evidence type="ECO:0000256" key="5">
    <source>
        <dbReference type="ARBA" id="ARBA00022692"/>
    </source>
</evidence>
<keyword evidence="6 11" id="KW-0732">Signal</keyword>
<evidence type="ECO:0000256" key="10">
    <source>
        <dbReference type="ARBA" id="ARBA00023237"/>
    </source>
</evidence>
<dbReference type="SUPFAM" id="SSF56935">
    <property type="entry name" value="Porins"/>
    <property type="match status" value="1"/>
</dbReference>